<comment type="caution">
    <text evidence="4">The sequence shown here is derived from an EMBL/GenBank/DDBJ whole genome shotgun (WGS) entry which is preliminary data.</text>
</comment>
<dbReference type="Pfam" id="PF11380">
    <property type="entry name" value="Stealth_CR2"/>
    <property type="match status" value="1"/>
</dbReference>
<dbReference type="PANTHER" id="PTHR24045:SF0">
    <property type="entry name" value="N-ACETYLGLUCOSAMINE-1-PHOSPHOTRANSFERASE SUBUNITS ALPHA_BETA"/>
    <property type="match status" value="1"/>
</dbReference>
<organism evidence="4 5">
    <name type="scientific">Tritrichomonas musculus</name>
    <dbReference type="NCBI Taxonomy" id="1915356"/>
    <lineage>
        <taxon>Eukaryota</taxon>
        <taxon>Metamonada</taxon>
        <taxon>Parabasalia</taxon>
        <taxon>Tritrichomonadida</taxon>
        <taxon>Tritrichomonadidae</taxon>
        <taxon>Tritrichomonas</taxon>
    </lineage>
</organism>
<comment type="similarity">
    <text evidence="1">Belongs to the stealth family.</text>
</comment>
<dbReference type="EMBL" id="JAPFFF010000085">
    <property type="protein sequence ID" value="KAK8835518.1"/>
    <property type="molecule type" value="Genomic_DNA"/>
</dbReference>
<sequence length="384" mass="45038">MGISIKRSQFIKPKLAISIYLFFTILLTSDLSQCFDFHIYHKIKLVVTSILINEDPIDIVYGWLNGSDPVWNKAFQYLSKKHNIQMRKNNFDMRFIEGDELRYSLRLIEMFAIHFIRYIFIIVPNTYTQIPCWLNTFHPKLKIISQRDIFTQTIPDEFQNDTNSIFIFNSNSIDNSIPSIPGLSDKFIYMNDDFFYGRKVEKSDFFDEEGRPKIFVNAHNFNNAENEYRRLSLTGKNDFSGTKFNAVLCGTVILMKNKLNTYSNLDSYHVSFPYTKRLWKEAMAIFGNEINNTISSPFRNVTDVLFIALALQYGLYKKQVIPVQFQLEDSRFVMISSSRSLNELELISKQHPKVFCINCDNTDFVYKSQEFLSSYFPNKSSFEL</sequence>
<proteinExistence type="inferred from homology"/>
<keyword evidence="2" id="KW-0808">Transferase</keyword>
<protein>
    <recommendedName>
        <fullName evidence="3">Stealth protein CR2 conserved region 2 domain-containing protein</fullName>
    </recommendedName>
</protein>
<evidence type="ECO:0000256" key="1">
    <source>
        <dbReference type="ARBA" id="ARBA00007583"/>
    </source>
</evidence>
<dbReference type="InterPro" id="IPR047141">
    <property type="entry name" value="Stealth"/>
</dbReference>
<feature type="domain" description="Stealth protein CR2 conserved region 2" evidence="3">
    <location>
        <begin position="94"/>
        <end position="213"/>
    </location>
</feature>
<dbReference type="PANTHER" id="PTHR24045">
    <property type="match status" value="1"/>
</dbReference>
<evidence type="ECO:0000313" key="5">
    <source>
        <dbReference type="Proteomes" id="UP001470230"/>
    </source>
</evidence>
<dbReference type="InterPro" id="IPR021520">
    <property type="entry name" value="Stealth_CR2"/>
</dbReference>
<evidence type="ECO:0000256" key="2">
    <source>
        <dbReference type="ARBA" id="ARBA00022679"/>
    </source>
</evidence>
<name>A0ABR2GPH7_9EUKA</name>
<keyword evidence="5" id="KW-1185">Reference proteome</keyword>
<accession>A0ABR2GPH7</accession>
<reference evidence="4 5" key="1">
    <citation type="submission" date="2024-04" db="EMBL/GenBank/DDBJ databases">
        <title>Tritrichomonas musculus Genome.</title>
        <authorList>
            <person name="Alves-Ferreira E."/>
            <person name="Grigg M."/>
            <person name="Lorenzi H."/>
            <person name="Galac M."/>
        </authorList>
    </citation>
    <scope>NUCLEOTIDE SEQUENCE [LARGE SCALE GENOMIC DNA]</scope>
    <source>
        <strain evidence="4 5">EAF2021</strain>
    </source>
</reference>
<evidence type="ECO:0000313" key="4">
    <source>
        <dbReference type="EMBL" id="KAK8835518.1"/>
    </source>
</evidence>
<dbReference type="Proteomes" id="UP001470230">
    <property type="component" value="Unassembled WGS sequence"/>
</dbReference>
<gene>
    <name evidence="4" type="ORF">M9Y10_044360</name>
</gene>
<evidence type="ECO:0000259" key="3">
    <source>
        <dbReference type="Pfam" id="PF11380"/>
    </source>
</evidence>